<dbReference type="Gene3D" id="3.40.50.300">
    <property type="entry name" value="P-loop containing nucleotide triphosphate hydrolases"/>
    <property type="match status" value="1"/>
</dbReference>
<feature type="domain" description="CobQ/CobB/MinD/ParA nucleotide binding" evidence="3">
    <location>
        <begin position="22"/>
        <end position="239"/>
    </location>
</feature>
<name>A0ABT9WRM7_9BACI</name>
<dbReference type="InterPro" id="IPR002586">
    <property type="entry name" value="CobQ/CobB/MinD/ParA_Nub-bd_dom"/>
</dbReference>
<dbReference type="InterPro" id="IPR025501">
    <property type="entry name" value="MinD_FleN"/>
</dbReference>
<dbReference type="PANTHER" id="PTHR43384">
    <property type="entry name" value="SEPTUM SITE-DETERMINING PROTEIN MIND HOMOLOG, CHLOROPLASTIC-RELATED"/>
    <property type="match status" value="1"/>
</dbReference>
<protein>
    <submittedName>
        <fullName evidence="4">Flagellar biosynthesis protein FlhG</fullName>
    </submittedName>
</protein>
<gene>
    <name evidence="4" type="ORF">J2S08_001639</name>
</gene>
<evidence type="ECO:0000259" key="3">
    <source>
        <dbReference type="Pfam" id="PF01656"/>
    </source>
</evidence>
<keyword evidence="4" id="KW-0969">Cilium</keyword>
<keyword evidence="2" id="KW-0067">ATP-binding</keyword>
<reference evidence="4 5" key="1">
    <citation type="submission" date="2023-07" db="EMBL/GenBank/DDBJ databases">
        <title>Genomic Encyclopedia of Type Strains, Phase IV (KMG-IV): sequencing the most valuable type-strain genomes for metagenomic binning, comparative biology and taxonomic classification.</title>
        <authorList>
            <person name="Goeker M."/>
        </authorList>
    </citation>
    <scope>NUCLEOTIDE SEQUENCE [LARGE SCALE GENOMIC DNA]</scope>
    <source>
        <strain evidence="4 5">DSM 23837</strain>
    </source>
</reference>
<evidence type="ECO:0000313" key="5">
    <source>
        <dbReference type="Proteomes" id="UP001223586"/>
    </source>
</evidence>
<dbReference type="InterPro" id="IPR033875">
    <property type="entry name" value="FlhG"/>
</dbReference>
<dbReference type="SUPFAM" id="SSF52540">
    <property type="entry name" value="P-loop containing nucleoside triphosphate hydrolases"/>
    <property type="match status" value="1"/>
</dbReference>
<evidence type="ECO:0000256" key="2">
    <source>
        <dbReference type="ARBA" id="ARBA00022840"/>
    </source>
</evidence>
<dbReference type="PANTHER" id="PTHR43384:SF4">
    <property type="entry name" value="CELLULOSE BIOSYNTHESIS PROTEIN BCSQ-RELATED"/>
    <property type="match status" value="1"/>
</dbReference>
<dbReference type="Proteomes" id="UP001223586">
    <property type="component" value="Unassembled WGS sequence"/>
</dbReference>
<evidence type="ECO:0000256" key="1">
    <source>
        <dbReference type="ARBA" id="ARBA00022741"/>
    </source>
</evidence>
<keyword evidence="4" id="KW-0966">Cell projection</keyword>
<dbReference type="PIRSF" id="PIRSF003092">
    <property type="entry name" value="MinD"/>
    <property type="match status" value="1"/>
</dbReference>
<dbReference type="EMBL" id="JAUSTT010000008">
    <property type="protein sequence ID" value="MDQ0175803.1"/>
    <property type="molecule type" value="Genomic_DNA"/>
</dbReference>
<proteinExistence type="predicted"/>
<dbReference type="InterPro" id="IPR050625">
    <property type="entry name" value="ParA/MinD_ATPase"/>
</dbReference>
<accession>A0ABT9WRM7</accession>
<dbReference type="InterPro" id="IPR027417">
    <property type="entry name" value="P-loop_NTPase"/>
</dbReference>
<comment type="caution">
    <text evidence="4">The sequence shown here is derived from an EMBL/GenBank/DDBJ whole genome shotgun (WGS) entry which is preliminary data.</text>
</comment>
<dbReference type="RefSeq" id="WP_307228421.1">
    <property type="nucleotide sequence ID" value="NZ_JAUSTT010000008.1"/>
</dbReference>
<keyword evidence="1" id="KW-0547">Nucleotide-binding</keyword>
<dbReference type="CDD" id="cd02038">
    <property type="entry name" value="FlhG-like"/>
    <property type="match status" value="1"/>
</dbReference>
<sequence length="293" mass="32763">MDQAEKLRMKLRNKEKQAAKTIAVVSGKGGVGKSNITISTALAMAKKGKKVLVFDLDLGMGNTNLLLGMQTRYTITDYLQHSLHIQELIYQGPGGIWFIAGGNGFAEVLDFTNQLTDKLLDSLEALQYDFDVIFFDMGAGATGSSIQFLLSVDDIFVVTTPEPTSMTDAYSMMKFIHLQEKTCSFYLICNRSDSEKEGQQTLIRLQKVMNQFLHKDVTILGTIPEDIHVRKAVTRQEPFYLAFPRSPAAWNIEKMLESYLTGIPLTASVSTKPKFVDKLRRLFSKGGHNDEET</sequence>
<evidence type="ECO:0000313" key="4">
    <source>
        <dbReference type="EMBL" id="MDQ0175803.1"/>
    </source>
</evidence>
<organism evidence="4 5">
    <name type="scientific">Bacillus chungangensis</name>
    <dbReference type="NCBI Taxonomy" id="587633"/>
    <lineage>
        <taxon>Bacteria</taxon>
        <taxon>Bacillati</taxon>
        <taxon>Bacillota</taxon>
        <taxon>Bacilli</taxon>
        <taxon>Bacillales</taxon>
        <taxon>Bacillaceae</taxon>
        <taxon>Bacillus</taxon>
    </lineage>
</organism>
<dbReference type="Pfam" id="PF01656">
    <property type="entry name" value="CbiA"/>
    <property type="match status" value="1"/>
</dbReference>
<keyword evidence="4" id="KW-0282">Flagellum</keyword>
<keyword evidence="5" id="KW-1185">Reference proteome</keyword>